<dbReference type="PROSITE" id="PS50943">
    <property type="entry name" value="HTH_CROC1"/>
    <property type="match status" value="1"/>
</dbReference>
<evidence type="ECO:0000256" key="1">
    <source>
        <dbReference type="ARBA" id="ARBA00023015"/>
    </source>
</evidence>
<gene>
    <name evidence="6" type="ORF">DXB72_05350</name>
</gene>
<dbReference type="GO" id="GO:0003677">
    <property type="term" value="F:DNA binding"/>
    <property type="evidence" value="ECO:0007669"/>
    <property type="project" value="UniProtKB-KW"/>
</dbReference>
<name>A0A3E5AQC7_9FIRM</name>
<evidence type="ECO:0000256" key="4">
    <source>
        <dbReference type="SAM" id="MobiDB-lite"/>
    </source>
</evidence>
<dbReference type="CDD" id="cd00093">
    <property type="entry name" value="HTH_XRE"/>
    <property type="match status" value="1"/>
</dbReference>
<evidence type="ECO:0000259" key="5">
    <source>
        <dbReference type="PROSITE" id="PS50943"/>
    </source>
</evidence>
<keyword evidence="1" id="KW-0805">Transcription regulation</keyword>
<dbReference type="SMART" id="SM00530">
    <property type="entry name" value="HTH_XRE"/>
    <property type="match status" value="1"/>
</dbReference>
<keyword evidence="3" id="KW-0804">Transcription</keyword>
<keyword evidence="2" id="KW-0238">DNA-binding</keyword>
<evidence type="ECO:0000313" key="6">
    <source>
        <dbReference type="EMBL" id="RGN25176.1"/>
    </source>
</evidence>
<dbReference type="Pfam" id="PF01381">
    <property type="entry name" value="HTH_3"/>
    <property type="match status" value="1"/>
</dbReference>
<feature type="region of interest" description="Disordered" evidence="4">
    <location>
        <begin position="152"/>
        <end position="173"/>
    </location>
</feature>
<reference evidence="6 7" key="1">
    <citation type="submission" date="2018-08" db="EMBL/GenBank/DDBJ databases">
        <title>A genome reference for cultivated species of the human gut microbiota.</title>
        <authorList>
            <person name="Zou Y."/>
            <person name="Xue W."/>
            <person name="Luo G."/>
        </authorList>
    </citation>
    <scope>NUCLEOTIDE SEQUENCE [LARGE SCALE GENOMIC DNA]</scope>
    <source>
        <strain evidence="6 7">OM05-6AA</strain>
    </source>
</reference>
<dbReference type="EMBL" id="QSUG01000003">
    <property type="protein sequence ID" value="RGN25176.1"/>
    <property type="molecule type" value="Genomic_DNA"/>
</dbReference>
<dbReference type="InterPro" id="IPR001387">
    <property type="entry name" value="Cro/C1-type_HTH"/>
</dbReference>
<protein>
    <submittedName>
        <fullName evidence="6">Helix-turn-helix domain-containing protein</fullName>
    </submittedName>
</protein>
<accession>A0A3E5AQC7</accession>
<dbReference type="PANTHER" id="PTHR40661:SF3">
    <property type="entry name" value="FELS-1 PROPHAGE TRANSCRIPTIONAL REGULATOR"/>
    <property type="match status" value="1"/>
</dbReference>
<dbReference type="InterPro" id="IPR010982">
    <property type="entry name" value="Lambda_DNA-bd_dom_sf"/>
</dbReference>
<dbReference type="PANTHER" id="PTHR40661">
    <property type="match status" value="1"/>
</dbReference>
<dbReference type="Proteomes" id="UP000260970">
    <property type="component" value="Unassembled WGS sequence"/>
</dbReference>
<evidence type="ECO:0000313" key="7">
    <source>
        <dbReference type="Proteomes" id="UP000260970"/>
    </source>
</evidence>
<sequence>MKDRIRKIRRDLDLTQQEFADRIGIKRNTIANYETGRNEPIDSVVSLICREFGVNEEWLRDGAGEMFAPDASDELEALVKRYDLSNADQVLIEKYINLKAGSRETIIDFITDVVAALEDLDPNAKAFPSGSASELDIDAEVEAYRQQLELQKKAAAGSSLSNGGNGGTDKKEA</sequence>
<dbReference type="RefSeq" id="WP_117689761.1">
    <property type="nucleotide sequence ID" value="NZ_QSUE01000002.1"/>
</dbReference>
<comment type="caution">
    <text evidence="6">The sequence shown here is derived from an EMBL/GenBank/DDBJ whole genome shotgun (WGS) entry which is preliminary data.</text>
</comment>
<proteinExistence type="predicted"/>
<feature type="domain" description="HTH cro/C1-type" evidence="5">
    <location>
        <begin position="5"/>
        <end position="59"/>
    </location>
</feature>
<dbReference type="Gene3D" id="1.10.260.40">
    <property type="entry name" value="lambda repressor-like DNA-binding domains"/>
    <property type="match status" value="1"/>
</dbReference>
<dbReference type="AlphaFoldDB" id="A0A3E5AQC7"/>
<organism evidence="6 7">
    <name type="scientific">Agathobacter rectalis</name>
    <dbReference type="NCBI Taxonomy" id="39491"/>
    <lineage>
        <taxon>Bacteria</taxon>
        <taxon>Bacillati</taxon>
        <taxon>Bacillota</taxon>
        <taxon>Clostridia</taxon>
        <taxon>Lachnospirales</taxon>
        <taxon>Lachnospiraceae</taxon>
        <taxon>Agathobacter</taxon>
    </lineage>
</organism>
<dbReference type="SUPFAM" id="SSF47413">
    <property type="entry name" value="lambda repressor-like DNA-binding domains"/>
    <property type="match status" value="1"/>
</dbReference>
<evidence type="ECO:0000256" key="2">
    <source>
        <dbReference type="ARBA" id="ARBA00023125"/>
    </source>
</evidence>
<evidence type="ECO:0000256" key="3">
    <source>
        <dbReference type="ARBA" id="ARBA00023163"/>
    </source>
</evidence>